<evidence type="ECO:0000259" key="1">
    <source>
        <dbReference type="Pfam" id="PF16087"/>
    </source>
</evidence>
<gene>
    <name evidence="2" type="ORF">MEUPH1_LOCUS26653</name>
</gene>
<dbReference type="PANTHER" id="PTHR47326:SF1">
    <property type="entry name" value="HTH PSQ-TYPE DOMAIN-CONTAINING PROTEIN"/>
    <property type="match status" value="1"/>
</dbReference>
<comment type="caution">
    <text evidence="2">The sequence shown here is derived from an EMBL/GenBank/DDBJ whole genome shotgun (WGS) entry which is preliminary data.</text>
</comment>
<evidence type="ECO:0000313" key="3">
    <source>
        <dbReference type="Proteomes" id="UP001160148"/>
    </source>
</evidence>
<accession>A0AAV0XZ44</accession>
<dbReference type="Gene3D" id="3.30.420.10">
    <property type="entry name" value="Ribonuclease H-like superfamily/Ribonuclease H"/>
    <property type="match status" value="1"/>
</dbReference>
<dbReference type="Proteomes" id="UP001160148">
    <property type="component" value="Unassembled WGS sequence"/>
</dbReference>
<reference evidence="2 3" key="1">
    <citation type="submission" date="2023-01" db="EMBL/GenBank/DDBJ databases">
        <authorList>
            <person name="Whitehead M."/>
        </authorList>
    </citation>
    <scope>NUCLEOTIDE SEQUENCE [LARGE SCALE GENOMIC DNA]</scope>
</reference>
<dbReference type="EMBL" id="CARXXK010001082">
    <property type="protein sequence ID" value="CAI6372834.1"/>
    <property type="molecule type" value="Genomic_DNA"/>
</dbReference>
<name>A0AAV0XZ44_9HEMI</name>
<protein>
    <recommendedName>
        <fullName evidence="1">DUF4817 domain-containing protein</fullName>
    </recommendedName>
</protein>
<dbReference type="InterPro" id="IPR032135">
    <property type="entry name" value="DUF4817"/>
</dbReference>
<feature type="domain" description="DUF4817" evidence="1">
    <location>
        <begin position="5"/>
        <end position="56"/>
    </location>
</feature>
<proteinExistence type="predicted"/>
<sequence>MTSNNEKVDMLLVYGECRRNSRNAARLYAERYPERYHPPHNYFVRIESSLRNSGELPARQGDNRRNQRQLIGQANEQDELQVLAYVQLNPRSSIRHLSNEIGISYKKVHKILKKNKLHPYRPDLVQKLVPGDYNRRLTFIAWFMIQLHDEPDFLRFICWTDESKFTNNGIINKQNNRYWADHNPYWTTDTNHQTVWETNVWCGLLDGRLLGPYFYDGTLTGRRYLKFLTDILPTYMDDIPLESRTNLFFQQDGAPAHNAIVVREYLQNKFGNRWMGTYGAVAWPPRSPDLTPLDFFLWGHLKNEVYSTPPLSIQDLKNKIVIACAELKKEQILAATQREVIRRFQSCMENDGQHFEQFIR</sequence>
<evidence type="ECO:0000313" key="2">
    <source>
        <dbReference type="EMBL" id="CAI6372834.1"/>
    </source>
</evidence>
<dbReference type="PANTHER" id="PTHR47326">
    <property type="entry name" value="TRANSPOSABLE ELEMENT TC3 TRANSPOSASE-LIKE PROTEIN"/>
    <property type="match status" value="1"/>
</dbReference>
<dbReference type="AlphaFoldDB" id="A0AAV0XZ44"/>
<organism evidence="2 3">
    <name type="scientific">Macrosiphum euphorbiae</name>
    <name type="common">potato aphid</name>
    <dbReference type="NCBI Taxonomy" id="13131"/>
    <lineage>
        <taxon>Eukaryota</taxon>
        <taxon>Metazoa</taxon>
        <taxon>Ecdysozoa</taxon>
        <taxon>Arthropoda</taxon>
        <taxon>Hexapoda</taxon>
        <taxon>Insecta</taxon>
        <taxon>Pterygota</taxon>
        <taxon>Neoptera</taxon>
        <taxon>Paraneoptera</taxon>
        <taxon>Hemiptera</taxon>
        <taxon>Sternorrhyncha</taxon>
        <taxon>Aphidomorpha</taxon>
        <taxon>Aphidoidea</taxon>
        <taxon>Aphididae</taxon>
        <taxon>Macrosiphini</taxon>
        <taxon>Macrosiphum</taxon>
    </lineage>
</organism>
<keyword evidence="3" id="KW-1185">Reference proteome</keyword>
<dbReference type="InterPro" id="IPR036397">
    <property type="entry name" value="RNaseH_sf"/>
</dbReference>
<dbReference type="Pfam" id="PF16087">
    <property type="entry name" value="DUF4817"/>
    <property type="match status" value="1"/>
</dbReference>
<dbReference type="GO" id="GO:0003676">
    <property type="term" value="F:nucleic acid binding"/>
    <property type="evidence" value="ECO:0007669"/>
    <property type="project" value="InterPro"/>
</dbReference>